<evidence type="ECO:0000256" key="1">
    <source>
        <dbReference type="ARBA" id="ARBA00022475"/>
    </source>
</evidence>
<dbReference type="Proteomes" id="UP000807825">
    <property type="component" value="Unassembled WGS sequence"/>
</dbReference>
<evidence type="ECO:0000256" key="3">
    <source>
        <dbReference type="ARBA" id="ARBA00022793"/>
    </source>
</evidence>
<dbReference type="Pfam" id="PF02666">
    <property type="entry name" value="PS_Dcarbxylase"/>
    <property type="match status" value="1"/>
</dbReference>
<dbReference type="GO" id="GO:0004609">
    <property type="term" value="F:phosphatidylserine decarboxylase activity"/>
    <property type="evidence" value="ECO:0007669"/>
    <property type="project" value="InterPro"/>
</dbReference>
<evidence type="ECO:0000313" key="12">
    <source>
        <dbReference type="EMBL" id="MBI5249372.1"/>
    </source>
</evidence>
<gene>
    <name evidence="12" type="ORF">HY912_07750</name>
</gene>
<keyword evidence="1" id="KW-1003">Cell membrane</keyword>
<reference evidence="12" key="1">
    <citation type="submission" date="2020-07" db="EMBL/GenBank/DDBJ databases">
        <title>Huge and variable diversity of episymbiotic CPR bacteria and DPANN archaea in groundwater ecosystems.</title>
        <authorList>
            <person name="He C.Y."/>
            <person name="Keren R."/>
            <person name="Whittaker M."/>
            <person name="Farag I.F."/>
            <person name="Doudna J."/>
            <person name="Cate J.H.D."/>
            <person name="Banfield J.F."/>
        </authorList>
    </citation>
    <scope>NUCLEOTIDE SEQUENCE</scope>
    <source>
        <strain evidence="12">NC_groundwater_1664_Pr3_B-0.1um_52_9</strain>
    </source>
</reference>
<keyword evidence="10" id="KW-0670">Pyruvate</keyword>
<comment type="caution">
    <text evidence="12">The sequence shown here is derived from an EMBL/GenBank/DDBJ whole genome shotgun (WGS) entry which is preliminary data.</text>
</comment>
<keyword evidence="8" id="KW-0456">Lyase</keyword>
<evidence type="ECO:0000256" key="5">
    <source>
        <dbReference type="ARBA" id="ARBA00023136"/>
    </source>
</evidence>
<evidence type="ECO:0000256" key="11">
    <source>
        <dbReference type="SAM" id="Phobius"/>
    </source>
</evidence>
<name>A0A9D6Z393_9BACT</name>
<sequence>METTPLIFFLILVLFIISGYLYWRYVWFFRNPPRTAPAGDNIVSPADGTVVYVKIVEPQDDVIVIKQGVAARIKDILRQDVDSRKILIGIFMSPFDVHHNRAPVAGTVETIVHYPAKTENVHMGPMHYRILFNQPPFYRNSLHILENERTVTRIKGKYKGDEMSCYVVQIAGKSVNGIDSYIPEGGQVGKGEEFGMIRIGSQVDLVIPQLPEMRTRVRPGDRVRAGESVLVD</sequence>
<dbReference type="GO" id="GO:0008654">
    <property type="term" value="P:phospholipid biosynthetic process"/>
    <property type="evidence" value="ECO:0007669"/>
    <property type="project" value="UniProtKB-KW"/>
</dbReference>
<evidence type="ECO:0000256" key="10">
    <source>
        <dbReference type="ARBA" id="ARBA00023317"/>
    </source>
</evidence>
<evidence type="ECO:0000256" key="6">
    <source>
        <dbReference type="ARBA" id="ARBA00023145"/>
    </source>
</evidence>
<dbReference type="PANTHER" id="PTHR35809:SF1">
    <property type="entry name" value="ARCHAETIDYLSERINE DECARBOXYLASE PROENZYME-RELATED"/>
    <property type="match status" value="1"/>
</dbReference>
<accession>A0A9D6Z393</accession>
<dbReference type="InterPro" id="IPR033175">
    <property type="entry name" value="PSD-A"/>
</dbReference>
<keyword evidence="2" id="KW-0444">Lipid biosynthesis</keyword>
<evidence type="ECO:0000256" key="2">
    <source>
        <dbReference type="ARBA" id="ARBA00022516"/>
    </source>
</evidence>
<keyword evidence="3" id="KW-0210">Decarboxylase</keyword>
<organism evidence="12 13">
    <name type="scientific">Desulfomonile tiedjei</name>
    <dbReference type="NCBI Taxonomy" id="2358"/>
    <lineage>
        <taxon>Bacteria</taxon>
        <taxon>Pseudomonadati</taxon>
        <taxon>Thermodesulfobacteriota</taxon>
        <taxon>Desulfomonilia</taxon>
        <taxon>Desulfomonilales</taxon>
        <taxon>Desulfomonilaceae</taxon>
        <taxon>Desulfomonile</taxon>
    </lineage>
</organism>
<keyword evidence="4" id="KW-0443">Lipid metabolism</keyword>
<keyword evidence="9" id="KW-1208">Phospholipid metabolism</keyword>
<dbReference type="AlphaFoldDB" id="A0A9D6Z393"/>
<evidence type="ECO:0000256" key="8">
    <source>
        <dbReference type="ARBA" id="ARBA00023239"/>
    </source>
</evidence>
<proteinExistence type="predicted"/>
<protein>
    <submittedName>
        <fullName evidence="12">Phosphatidylserine decarboxylase</fullName>
    </submittedName>
</protein>
<keyword evidence="7" id="KW-0594">Phospholipid biosynthesis</keyword>
<evidence type="ECO:0000256" key="4">
    <source>
        <dbReference type="ARBA" id="ARBA00023098"/>
    </source>
</evidence>
<evidence type="ECO:0000256" key="9">
    <source>
        <dbReference type="ARBA" id="ARBA00023264"/>
    </source>
</evidence>
<keyword evidence="5 11" id="KW-0472">Membrane</keyword>
<keyword evidence="11" id="KW-0812">Transmembrane</keyword>
<feature type="transmembrane region" description="Helical" evidence="11">
    <location>
        <begin position="6"/>
        <end position="23"/>
    </location>
</feature>
<keyword evidence="11" id="KW-1133">Transmembrane helix</keyword>
<dbReference type="PANTHER" id="PTHR35809">
    <property type="entry name" value="ARCHAETIDYLSERINE DECARBOXYLASE PROENZYME-RELATED"/>
    <property type="match status" value="1"/>
</dbReference>
<dbReference type="EMBL" id="JACRDE010000211">
    <property type="protein sequence ID" value="MBI5249372.1"/>
    <property type="molecule type" value="Genomic_DNA"/>
</dbReference>
<evidence type="ECO:0000313" key="13">
    <source>
        <dbReference type="Proteomes" id="UP000807825"/>
    </source>
</evidence>
<evidence type="ECO:0000256" key="7">
    <source>
        <dbReference type="ARBA" id="ARBA00023209"/>
    </source>
</evidence>
<dbReference type="InterPro" id="IPR003817">
    <property type="entry name" value="PS_Dcarbxylase"/>
</dbReference>
<keyword evidence="6" id="KW-0865">Zymogen</keyword>